<comment type="similarity">
    <text evidence="4">Belongs to the bacterial secretin family.</text>
</comment>
<dbReference type="RefSeq" id="WP_347706114.1">
    <property type="nucleotide sequence ID" value="NZ_JBDPZD010000006.1"/>
</dbReference>
<feature type="signal peptide" evidence="6">
    <location>
        <begin position="1"/>
        <end position="31"/>
    </location>
</feature>
<keyword evidence="10" id="KW-1185">Reference proteome</keyword>
<dbReference type="InterPro" id="IPR050810">
    <property type="entry name" value="Bact_Secretion_Sys_Channel"/>
</dbReference>
<evidence type="ECO:0000256" key="2">
    <source>
        <dbReference type="ARBA" id="ARBA00022729"/>
    </source>
</evidence>
<dbReference type="EMBL" id="JBDPZD010000006">
    <property type="protein sequence ID" value="MEO3693304.1"/>
    <property type="molecule type" value="Genomic_DNA"/>
</dbReference>
<dbReference type="Pfam" id="PF03958">
    <property type="entry name" value="Secretin_N"/>
    <property type="match status" value="2"/>
</dbReference>
<dbReference type="InterPro" id="IPR001775">
    <property type="entry name" value="GspD/PilQ"/>
</dbReference>
<dbReference type="PRINTS" id="PR00811">
    <property type="entry name" value="BCTERIALGSPD"/>
</dbReference>
<evidence type="ECO:0000313" key="9">
    <source>
        <dbReference type="EMBL" id="MEO3693304.1"/>
    </source>
</evidence>
<organism evidence="9 10">
    <name type="scientific">Roseateles paludis</name>
    <dbReference type="NCBI Taxonomy" id="3145238"/>
    <lineage>
        <taxon>Bacteria</taxon>
        <taxon>Pseudomonadati</taxon>
        <taxon>Pseudomonadota</taxon>
        <taxon>Betaproteobacteria</taxon>
        <taxon>Burkholderiales</taxon>
        <taxon>Sphaerotilaceae</taxon>
        <taxon>Roseateles</taxon>
    </lineage>
</organism>
<proteinExistence type="inferred from homology"/>
<comment type="subcellular location">
    <subcellularLocation>
        <location evidence="5">Cell outer membrane</location>
    </subcellularLocation>
    <subcellularLocation>
        <location evidence="1">Membrane</location>
    </subcellularLocation>
</comment>
<dbReference type="PANTHER" id="PTHR30332:SF25">
    <property type="entry name" value="SECRETIN XPSD"/>
    <property type="match status" value="1"/>
</dbReference>
<feature type="domain" description="Type II/III secretion system secretin-like" evidence="7">
    <location>
        <begin position="496"/>
        <end position="663"/>
    </location>
</feature>
<evidence type="ECO:0000256" key="5">
    <source>
        <dbReference type="RuleBase" id="RU004004"/>
    </source>
</evidence>
<evidence type="ECO:0000259" key="8">
    <source>
        <dbReference type="Pfam" id="PF03958"/>
    </source>
</evidence>
<protein>
    <submittedName>
        <fullName evidence="9">Secretin N-terminal domain-containing protein</fullName>
    </submittedName>
</protein>
<dbReference type="InterPro" id="IPR004846">
    <property type="entry name" value="T2SS/T3SS_dom"/>
</dbReference>
<evidence type="ECO:0000256" key="6">
    <source>
        <dbReference type="SAM" id="SignalP"/>
    </source>
</evidence>
<evidence type="ECO:0000256" key="3">
    <source>
        <dbReference type="ARBA" id="ARBA00023136"/>
    </source>
</evidence>
<comment type="caution">
    <text evidence="9">The sequence shown here is derived from an EMBL/GenBank/DDBJ whole genome shotgun (WGS) entry which is preliminary data.</text>
</comment>
<dbReference type="PROSITE" id="PS51257">
    <property type="entry name" value="PROKAR_LIPOPROTEIN"/>
    <property type="match status" value="1"/>
</dbReference>
<dbReference type="InterPro" id="IPR038591">
    <property type="entry name" value="NolW-like_sf"/>
</dbReference>
<evidence type="ECO:0000256" key="4">
    <source>
        <dbReference type="RuleBase" id="RU004003"/>
    </source>
</evidence>
<keyword evidence="3" id="KW-0472">Membrane</keyword>
<accession>A0ABV0G6F2</accession>
<gene>
    <name evidence="9" type="ORF">ABDJ85_17675</name>
</gene>
<reference evidence="9 10" key="1">
    <citation type="submission" date="2024-05" db="EMBL/GenBank/DDBJ databases">
        <title>Roseateles sp. DJS-2-20 16S ribosomal RNA gene Genome sequencing and assembly.</title>
        <authorList>
            <person name="Woo H."/>
        </authorList>
    </citation>
    <scope>NUCLEOTIDE SEQUENCE [LARGE SCALE GENOMIC DNA]</scope>
    <source>
        <strain evidence="9 10">DJS-2-20</strain>
    </source>
</reference>
<dbReference type="Gene3D" id="3.30.1370.120">
    <property type="match status" value="2"/>
</dbReference>
<dbReference type="Pfam" id="PF00263">
    <property type="entry name" value="Secretin"/>
    <property type="match status" value="1"/>
</dbReference>
<feature type="chain" id="PRO_5046317529" evidence="6">
    <location>
        <begin position="32"/>
        <end position="699"/>
    </location>
</feature>
<dbReference type="Proteomes" id="UP001495147">
    <property type="component" value="Unassembled WGS sequence"/>
</dbReference>
<keyword evidence="2 6" id="KW-0732">Signal</keyword>
<sequence length="699" mass="73209">MNEIKMKHRQRPSAPLALSMVMALLAGCAPLAPTIPAPLMKSNSASESSRATDGVARGETRIVAGPVTPETKVQKLEAVAPSPAPTDDTVAAVNLQQVALPTFIQVVYADVLKKNVSVDPAVNARTDLVTFKAGQGQTASQVESAMRLLLKSYGLSVVEVGGLVRVVPDNASQGDLPGIRYGAALPEVPVSLRPIFQLIPLQSVRQTDVVNWLRTLFGERVKVQEDSSRNAVLVSGNPDNVKAAVEALAVLDQPALKGRTSLTLTPAYGSADELARRLSEVLTAEGYAVHPVGSPVVAGGLRSPIILLPVSSLNQVFVFAVGEKVADHIAEWARTLDRPNERGVGKNLFTYAVKHKDAELLAVTLERVLGGGGSVASAAAPTAGSGTPTAATSGRANVVVDKASNTLIFQVNPDEFGQVSALLQSLDRPTKSALIEVTVAELKLEEGAQLGVQWLSDHISAQSGYKVSASSGAGTTGGFNFQILNGAGAARVAIDALASNSRATILSSPRLMARNGETALIQVGDEVPVLTQQLGSTTTAGATAGLLQTYQYRSTGVILKIKPVIHSGDQIDLDLSQEVSQPVQVTTGNATAPTISTRKVETKLTLRNGSTMLLAGLIDGSSSDGNGGVPLLKDIPLLGSLFRNQTVKKSRREMIILITPYIANDSSEAEAITDSFRKTLGDWARTPALDTTGTPIPKP</sequence>
<dbReference type="Gene3D" id="3.55.50.30">
    <property type="match status" value="1"/>
</dbReference>
<name>A0ABV0G6F2_9BURK</name>
<keyword evidence="5" id="KW-0813">Transport</keyword>
<feature type="domain" description="NolW-like" evidence="8">
    <location>
        <begin position="350"/>
        <end position="430"/>
    </location>
</feature>
<dbReference type="PANTHER" id="PTHR30332">
    <property type="entry name" value="PROBABLE GENERAL SECRETION PATHWAY PROTEIN D"/>
    <property type="match status" value="1"/>
</dbReference>
<evidence type="ECO:0000313" key="10">
    <source>
        <dbReference type="Proteomes" id="UP001495147"/>
    </source>
</evidence>
<dbReference type="InterPro" id="IPR005644">
    <property type="entry name" value="NolW-like"/>
</dbReference>
<evidence type="ECO:0000256" key="1">
    <source>
        <dbReference type="ARBA" id="ARBA00004370"/>
    </source>
</evidence>
<feature type="domain" description="NolW-like" evidence="8">
    <location>
        <begin position="197"/>
        <end position="255"/>
    </location>
</feature>
<evidence type="ECO:0000259" key="7">
    <source>
        <dbReference type="Pfam" id="PF00263"/>
    </source>
</evidence>